<gene>
    <name evidence="1" type="ORF">HEQ75_03850</name>
</gene>
<organism evidence="1 2">
    <name type="scientific">Falsiroseomonas selenitidurans</name>
    <dbReference type="NCBI Taxonomy" id="2716335"/>
    <lineage>
        <taxon>Bacteria</taxon>
        <taxon>Pseudomonadati</taxon>
        <taxon>Pseudomonadota</taxon>
        <taxon>Alphaproteobacteria</taxon>
        <taxon>Acetobacterales</taxon>
        <taxon>Roseomonadaceae</taxon>
        <taxon>Falsiroseomonas</taxon>
    </lineage>
</organism>
<keyword evidence="2" id="KW-1185">Reference proteome</keyword>
<dbReference type="EMBL" id="JAAVNE010000004">
    <property type="protein sequence ID" value="NKC29982.1"/>
    <property type="molecule type" value="Genomic_DNA"/>
</dbReference>
<evidence type="ECO:0000313" key="1">
    <source>
        <dbReference type="EMBL" id="NKC29982.1"/>
    </source>
</evidence>
<dbReference type="Proteomes" id="UP000787635">
    <property type="component" value="Unassembled WGS sequence"/>
</dbReference>
<evidence type="ECO:0000313" key="2">
    <source>
        <dbReference type="Proteomes" id="UP000787635"/>
    </source>
</evidence>
<comment type="caution">
    <text evidence="1">The sequence shown here is derived from an EMBL/GenBank/DDBJ whole genome shotgun (WGS) entry which is preliminary data.</text>
</comment>
<protein>
    <submittedName>
        <fullName evidence="1">Hemin uptake protein HemP</fullName>
    </submittedName>
</protein>
<dbReference type="Gene3D" id="2.10.70.10">
    <property type="entry name" value="Complement Module, domain 1"/>
    <property type="match status" value="1"/>
</dbReference>
<reference evidence="1 2" key="1">
    <citation type="submission" date="2020-03" db="EMBL/GenBank/DDBJ databases">
        <title>Roseomonas selenitidurans sp. nov. isolated from urban soil.</title>
        <authorList>
            <person name="Liu H."/>
        </authorList>
    </citation>
    <scope>NUCLEOTIDE SEQUENCE [LARGE SCALE GENOMIC DNA]</scope>
    <source>
        <strain evidence="1 2">BU-1</strain>
    </source>
</reference>
<name>A0ABX1E2J2_9PROT</name>
<accession>A0ABX1E2J2</accession>
<dbReference type="InterPro" id="IPR019600">
    <property type="entry name" value="Hemin_uptake_protein_HemP"/>
</dbReference>
<dbReference type="RefSeq" id="WP_168027611.1">
    <property type="nucleotide sequence ID" value="NZ_JAAVNE010000004.1"/>
</dbReference>
<proteinExistence type="predicted"/>
<dbReference type="Pfam" id="PF10636">
    <property type="entry name" value="hemP"/>
    <property type="match status" value="1"/>
</dbReference>
<sequence>MSHSMTDAAALPQDSAAPARITSTDLLRGAREVLILHHGETYRLRLTSNDKLILTK</sequence>